<dbReference type="AlphaFoldDB" id="A0A382VXI3"/>
<feature type="transmembrane region" description="Helical" evidence="1">
    <location>
        <begin position="15"/>
        <end position="32"/>
    </location>
</feature>
<reference evidence="2" key="1">
    <citation type="submission" date="2018-05" db="EMBL/GenBank/DDBJ databases">
        <authorList>
            <person name="Lanie J.A."/>
            <person name="Ng W.-L."/>
            <person name="Kazmierczak K.M."/>
            <person name="Andrzejewski T.M."/>
            <person name="Davidsen T.M."/>
            <person name="Wayne K.J."/>
            <person name="Tettelin H."/>
            <person name="Glass J.I."/>
            <person name="Rusch D."/>
            <person name="Podicherti R."/>
            <person name="Tsui H.-C.T."/>
            <person name="Winkler M.E."/>
        </authorList>
    </citation>
    <scope>NUCLEOTIDE SEQUENCE</scope>
</reference>
<name>A0A382VXI3_9ZZZZ</name>
<protein>
    <recommendedName>
        <fullName evidence="3">OmpA-like domain-containing protein</fullName>
    </recommendedName>
</protein>
<evidence type="ECO:0000256" key="1">
    <source>
        <dbReference type="SAM" id="Phobius"/>
    </source>
</evidence>
<keyword evidence="1" id="KW-0812">Transmembrane</keyword>
<keyword evidence="1" id="KW-1133">Transmembrane helix</keyword>
<evidence type="ECO:0000313" key="2">
    <source>
        <dbReference type="EMBL" id="SVD51203.1"/>
    </source>
</evidence>
<dbReference type="Gene3D" id="3.30.1330.60">
    <property type="entry name" value="OmpA-like domain"/>
    <property type="match status" value="1"/>
</dbReference>
<dbReference type="InterPro" id="IPR036737">
    <property type="entry name" value="OmpA-like_sf"/>
</dbReference>
<organism evidence="2">
    <name type="scientific">marine metagenome</name>
    <dbReference type="NCBI Taxonomy" id="408172"/>
    <lineage>
        <taxon>unclassified sequences</taxon>
        <taxon>metagenomes</taxon>
        <taxon>ecological metagenomes</taxon>
    </lineage>
</organism>
<keyword evidence="1" id="KW-0472">Membrane</keyword>
<sequence>MTINHNSFWLSVSDLMAGLMIVFMFIAIAYMFEMKDIVNGVIYITEGFQDTEQSLYHELQKEFKDDLEEWNAYIDAKALSIIFKEPDVLFEKGKYNIKKRFKLILNDFFPRYITVLNSQQFRSNILSIRIEGHTSSEWSTSTSDR</sequence>
<proteinExistence type="predicted"/>
<gene>
    <name evidence="2" type="ORF">METZ01_LOCUS404057</name>
</gene>
<evidence type="ECO:0008006" key="3">
    <source>
        <dbReference type="Google" id="ProtNLM"/>
    </source>
</evidence>
<feature type="non-terminal residue" evidence="2">
    <location>
        <position position="145"/>
    </location>
</feature>
<dbReference type="EMBL" id="UINC01155383">
    <property type="protein sequence ID" value="SVD51203.1"/>
    <property type="molecule type" value="Genomic_DNA"/>
</dbReference>
<accession>A0A382VXI3</accession>